<evidence type="ECO:0000313" key="3">
    <source>
        <dbReference type="Proteomes" id="UP000054166"/>
    </source>
</evidence>
<protein>
    <submittedName>
        <fullName evidence="2">Uncharacterized protein</fullName>
    </submittedName>
</protein>
<proteinExistence type="predicted"/>
<dbReference type="OrthoDB" id="2730545at2759"/>
<dbReference type="HOGENOM" id="CLU_1120505_0_0_1"/>
<keyword evidence="3" id="KW-1185">Reference proteome</keyword>
<accession>A0A0C3FVE3</accession>
<reference evidence="3" key="2">
    <citation type="submission" date="2015-01" db="EMBL/GenBank/DDBJ databases">
        <title>Evolutionary Origins and Diversification of the Mycorrhizal Mutualists.</title>
        <authorList>
            <consortium name="DOE Joint Genome Institute"/>
            <consortium name="Mycorrhizal Genomics Consortium"/>
            <person name="Kohler A."/>
            <person name="Kuo A."/>
            <person name="Nagy L.G."/>
            <person name="Floudas D."/>
            <person name="Copeland A."/>
            <person name="Barry K.W."/>
            <person name="Cichocki N."/>
            <person name="Veneault-Fourrey C."/>
            <person name="LaButti K."/>
            <person name="Lindquist E.A."/>
            <person name="Lipzen A."/>
            <person name="Lundell T."/>
            <person name="Morin E."/>
            <person name="Murat C."/>
            <person name="Riley R."/>
            <person name="Ohm R."/>
            <person name="Sun H."/>
            <person name="Tunlid A."/>
            <person name="Henrissat B."/>
            <person name="Grigoriev I.V."/>
            <person name="Hibbett D.S."/>
            <person name="Martin F."/>
        </authorList>
    </citation>
    <scope>NUCLEOTIDE SEQUENCE [LARGE SCALE GENOMIC DNA]</scope>
    <source>
        <strain evidence="3">F 1598</strain>
    </source>
</reference>
<sequence>MSTRYRPAATLHQASIPCIIWAEDAIRQFGCRVLVGHLFLVVPDPIVAKTCLLGSGEYTEVDRSTAYHGEGLLAAAPRLIPLQDDSLPIALLRASDWVDIHSLSLSREPQFPPLCTLLSSLLGTWLREPYSRFSSRLSTWITSIYEARADPALVGPAKGGALEPYLTLTRMIPARIRQLHVDLVYERVFMLAYAAHVHYSAVAETVDQCAAPIDDTDPIIPPPSIEEIGKGNKPGFWNPTPHDKRALG</sequence>
<dbReference type="InParanoid" id="A0A0C3FVE3"/>
<dbReference type="EMBL" id="KN832977">
    <property type="protein sequence ID" value="KIM88420.1"/>
    <property type="molecule type" value="Genomic_DNA"/>
</dbReference>
<dbReference type="STRING" id="765440.A0A0C3FVE3"/>
<dbReference type="Proteomes" id="UP000054166">
    <property type="component" value="Unassembled WGS sequence"/>
</dbReference>
<evidence type="ECO:0000313" key="2">
    <source>
        <dbReference type="EMBL" id="KIM88420.1"/>
    </source>
</evidence>
<organism evidence="2 3">
    <name type="scientific">Piloderma croceum (strain F 1598)</name>
    <dbReference type="NCBI Taxonomy" id="765440"/>
    <lineage>
        <taxon>Eukaryota</taxon>
        <taxon>Fungi</taxon>
        <taxon>Dikarya</taxon>
        <taxon>Basidiomycota</taxon>
        <taxon>Agaricomycotina</taxon>
        <taxon>Agaricomycetes</taxon>
        <taxon>Agaricomycetidae</taxon>
        <taxon>Atheliales</taxon>
        <taxon>Atheliaceae</taxon>
        <taxon>Piloderma</taxon>
    </lineage>
</organism>
<feature type="region of interest" description="Disordered" evidence="1">
    <location>
        <begin position="221"/>
        <end position="248"/>
    </location>
</feature>
<name>A0A0C3FVE3_PILCF</name>
<dbReference type="AlphaFoldDB" id="A0A0C3FVE3"/>
<evidence type="ECO:0000256" key="1">
    <source>
        <dbReference type="SAM" id="MobiDB-lite"/>
    </source>
</evidence>
<reference evidence="2 3" key="1">
    <citation type="submission" date="2014-04" db="EMBL/GenBank/DDBJ databases">
        <authorList>
            <consortium name="DOE Joint Genome Institute"/>
            <person name="Kuo A."/>
            <person name="Tarkka M."/>
            <person name="Buscot F."/>
            <person name="Kohler A."/>
            <person name="Nagy L.G."/>
            <person name="Floudas D."/>
            <person name="Copeland A."/>
            <person name="Barry K.W."/>
            <person name="Cichocki N."/>
            <person name="Veneault-Fourrey C."/>
            <person name="LaButti K."/>
            <person name="Lindquist E.A."/>
            <person name="Lipzen A."/>
            <person name="Lundell T."/>
            <person name="Morin E."/>
            <person name="Murat C."/>
            <person name="Sun H."/>
            <person name="Tunlid A."/>
            <person name="Henrissat B."/>
            <person name="Grigoriev I.V."/>
            <person name="Hibbett D.S."/>
            <person name="Martin F."/>
            <person name="Nordberg H.P."/>
            <person name="Cantor M.N."/>
            <person name="Hua S.X."/>
        </authorList>
    </citation>
    <scope>NUCLEOTIDE SEQUENCE [LARGE SCALE GENOMIC DNA]</scope>
    <source>
        <strain evidence="2 3">F 1598</strain>
    </source>
</reference>
<gene>
    <name evidence="2" type="ORF">PILCRDRAFT_256380</name>
</gene>